<dbReference type="InterPro" id="IPR003004">
    <property type="entry name" value="GspF/PilC"/>
</dbReference>
<evidence type="ECO:0000256" key="9">
    <source>
        <dbReference type="SAM" id="Phobius"/>
    </source>
</evidence>
<evidence type="ECO:0000313" key="11">
    <source>
        <dbReference type="EMBL" id="SFV89426.1"/>
    </source>
</evidence>
<accession>A0A1W1E6N4</accession>
<keyword evidence="8 9" id="KW-0472">Membrane</keyword>
<evidence type="ECO:0000259" key="10">
    <source>
        <dbReference type="Pfam" id="PF00482"/>
    </source>
</evidence>
<dbReference type="GO" id="GO:0015628">
    <property type="term" value="P:protein secretion by the type II secretion system"/>
    <property type="evidence" value="ECO:0007669"/>
    <property type="project" value="TreeGrafter"/>
</dbReference>
<keyword evidence="3" id="KW-0813">Transport</keyword>
<proteinExistence type="inferred from homology"/>
<evidence type="ECO:0000256" key="2">
    <source>
        <dbReference type="ARBA" id="ARBA00005745"/>
    </source>
</evidence>
<comment type="subcellular location">
    <subcellularLocation>
        <location evidence="1">Cell inner membrane</location>
        <topology evidence="1">Multi-pass membrane protein</topology>
    </subcellularLocation>
</comment>
<feature type="transmembrane region" description="Helical" evidence="9">
    <location>
        <begin position="167"/>
        <end position="189"/>
    </location>
</feature>
<evidence type="ECO:0000256" key="3">
    <source>
        <dbReference type="ARBA" id="ARBA00022448"/>
    </source>
</evidence>
<sequence length="402" mass="43953">MSVFEYKAIDINGKKSTGFIESDTEKSARQQLQSQQLTLLEVNKSQRKLSQTTTWFEAKLSVADTAIITRQLASLLQAAIPIDEALKTIGQNSGKKHIGKIVRQIRSSVIEGQSLAKSLTLNAKELPLYFISSVKAGERTGELGRVLDKLANEIQNQEKFKKKISAALIYPIMISIVAIVVVVSLLVFVVPQIVSVFDDSGQALPPLTIAVIAASDFLADNIELIISLLIALYIATKLAFRQENIRSAWQRLLGKAPVVGYLLINANAARFSRTFALLHESGTPVLVALTNAANSLSYLPMRQAILIATEKVREGSTIFKALQAQNALPSLSLYMLASGEASGQLSEMLNKSAENQEVDLDNYTTKIISLFEPLMILFMGGIVLLIVLAILLPIFELNQVNL</sequence>
<dbReference type="InterPro" id="IPR001992">
    <property type="entry name" value="T2SS_GspF/T4SS_PilC_CS"/>
</dbReference>
<comment type="similarity">
    <text evidence="2">Belongs to the GSP F family.</text>
</comment>
<keyword evidence="7 9" id="KW-1133">Transmembrane helix</keyword>
<name>A0A1W1E6N4_9ZZZZ</name>
<dbReference type="PANTHER" id="PTHR30012">
    <property type="entry name" value="GENERAL SECRETION PATHWAY PROTEIN"/>
    <property type="match status" value="1"/>
</dbReference>
<dbReference type="InterPro" id="IPR018076">
    <property type="entry name" value="T2SS_GspF_dom"/>
</dbReference>
<keyword evidence="5" id="KW-0997">Cell inner membrane</keyword>
<feature type="transmembrane region" description="Helical" evidence="9">
    <location>
        <begin position="209"/>
        <end position="236"/>
    </location>
</feature>
<dbReference type="Pfam" id="PF00482">
    <property type="entry name" value="T2SSF"/>
    <property type="match status" value="2"/>
</dbReference>
<feature type="domain" description="Type II secretion system protein GspF" evidence="10">
    <location>
        <begin position="69"/>
        <end position="191"/>
    </location>
</feature>
<reference evidence="11" key="1">
    <citation type="submission" date="2016-10" db="EMBL/GenBank/DDBJ databases">
        <authorList>
            <person name="de Groot N.N."/>
        </authorList>
    </citation>
    <scope>NUCLEOTIDE SEQUENCE</scope>
</reference>
<keyword evidence="6 9" id="KW-0812">Transmembrane</keyword>
<organism evidence="11">
    <name type="scientific">hydrothermal vent metagenome</name>
    <dbReference type="NCBI Taxonomy" id="652676"/>
    <lineage>
        <taxon>unclassified sequences</taxon>
        <taxon>metagenomes</taxon>
        <taxon>ecological metagenomes</taxon>
    </lineage>
</organism>
<evidence type="ECO:0000256" key="6">
    <source>
        <dbReference type="ARBA" id="ARBA00022692"/>
    </source>
</evidence>
<evidence type="ECO:0000256" key="8">
    <source>
        <dbReference type="ARBA" id="ARBA00023136"/>
    </source>
</evidence>
<dbReference type="EMBL" id="FPHZ01000227">
    <property type="protein sequence ID" value="SFV89426.1"/>
    <property type="molecule type" value="Genomic_DNA"/>
</dbReference>
<dbReference type="AlphaFoldDB" id="A0A1W1E6N4"/>
<evidence type="ECO:0000256" key="4">
    <source>
        <dbReference type="ARBA" id="ARBA00022475"/>
    </source>
</evidence>
<dbReference type="Gene3D" id="1.20.81.30">
    <property type="entry name" value="Type II secretion system (T2SS), domain F"/>
    <property type="match status" value="2"/>
</dbReference>
<dbReference type="FunFam" id="1.20.81.30:FF:000001">
    <property type="entry name" value="Type II secretion system protein F"/>
    <property type="match status" value="1"/>
</dbReference>
<evidence type="ECO:0000256" key="1">
    <source>
        <dbReference type="ARBA" id="ARBA00004429"/>
    </source>
</evidence>
<dbReference type="InterPro" id="IPR042094">
    <property type="entry name" value="T2SS_GspF_sf"/>
</dbReference>
<dbReference type="PROSITE" id="PS00874">
    <property type="entry name" value="T2SP_F"/>
    <property type="match status" value="1"/>
</dbReference>
<feature type="domain" description="Type II secretion system protein GspF" evidence="10">
    <location>
        <begin position="271"/>
        <end position="393"/>
    </location>
</feature>
<evidence type="ECO:0000256" key="7">
    <source>
        <dbReference type="ARBA" id="ARBA00022989"/>
    </source>
</evidence>
<protein>
    <submittedName>
        <fullName evidence="11">General secretion pathway protein F</fullName>
    </submittedName>
</protein>
<keyword evidence="4" id="KW-1003">Cell membrane</keyword>
<feature type="transmembrane region" description="Helical" evidence="9">
    <location>
        <begin position="374"/>
        <end position="395"/>
    </location>
</feature>
<evidence type="ECO:0000256" key="5">
    <source>
        <dbReference type="ARBA" id="ARBA00022519"/>
    </source>
</evidence>
<gene>
    <name evidence="11" type="ORF">MNB_SUP05-SYMBIONT-5-797</name>
</gene>
<dbReference type="PRINTS" id="PR00812">
    <property type="entry name" value="BCTERIALGSPF"/>
</dbReference>
<dbReference type="PANTHER" id="PTHR30012:SF0">
    <property type="entry name" value="TYPE II SECRETION SYSTEM PROTEIN F-RELATED"/>
    <property type="match status" value="1"/>
</dbReference>
<dbReference type="GO" id="GO:0005886">
    <property type="term" value="C:plasma membrane"/>
    <property type="evidence" value="ECO:0007669"/>
    <property type="project" value="UniProtKB-SubCell"/>
</dbReference>